<dbReference type="InterPro" id="IPR011006">
    <property type="entry name" value="CheY-like_superfamily"/>
</dbReference>
<dbReference type="PANTHER" id="PTHR44591">
    <property type="entry name" value="STRESS RESPONSE REGULATOR PROTEIN 1"/>
    <property type="match status" value="1"/>
</dbReference>
<sequence>MPRVMVVEDQEVILANLAQILELTGLDVMQAANGLDAFNQLTAVRELPAQQPRLIISDLMMPFMDGFELLSLVRGDAVYEKLPFVLLTARSDASDLRKALALGASDYLIKPFEVDELLVMVKNQLGSDPAAPADCFSSALLSDSDFHLE</sequence>
<dbReference type="RefSeq" id="WP_256765579.1">
    <property type="nucleotide sequence ID" value="NZ_JANIGO010000007.1"/>
</dbReference>
<evidence type="ECO:0000313" key="4">
    <source>
        <dbReference type="EMBL" id="MCQ8897768.1"/>
    </source>
</evidence>
<gene>
    <name evidence="4" type="ORF">NQT62_15105</name>
</gene>
<dbReference type="InterPro" id="IPR050595">
    <property type="entry name" value="Bact_response_regulator"/>
</dbReference>
<reference evidence="4 5" key="1">
    <citation type="submission" date="2022-07" db="EMBL/GenBank/DDBJ databases">
        <authorList>
            <person name="Xamxidin M."/>
            <person name="Wu M."/>
        </authorList>
    </citation>
    <scope>NUCLEOTIDE SEQUENCE [LARGE SCALE GENOMIC DNA]</scope>
    <source>
        <strain evidence="4 5">NBRC 111650</strain>
    </source>
</reference>
<dbReference type="EMBL" id="JANIGO010000007">
    <property type="protein sequence ID" value="MCQ8897768.1"/>
    <property type="molecule type" value="Genomic_DNA"/>
</dbReference>
<evidence type="ECO:0000256" key="1">
    <source>
        <dbReference type="ARBA" id="ARBA00022553"/>
    </source>
</evidence>
<dbReference type="Proteomes" id="UP001204142">
    <property type="component" value="Unassembled WGS sequence"/>
</dbReference>
<feature type="modified residue" description="4-aspartylphosphate" evidence="2">
    <location>
        <position position="58"/>
    </location>
</feature>
<name>A0ABT1WJS3_9BURK</name>
<evidence type="ECO:0000256" key="2">
    <source>
        <dbReference type="PROSITE-ProRule" id="PRU00169"/>
    </source>
</evidence>
<accession>A0ABT1WJS3</accession>
<evidence type="ECO:0000313" key="5">
    <source>
        <dbReference type="Proteomes" id="UP001204142"/>
    </source>
</evidence>
<dbReference type="SUPFAM" id="SSF52172">
    <property type="entry name" value="CheY-like"/>
    <property type="match status" value="1"/>
</dbReference>
<dbReference type="Gene3D" id="3.40.50.2300">
    <property type="match status" value="1"/>
</dbReference>
<feature type="domain" description="Response regulatory" evidence="3">
    <location>
        <begin position="3"/>
        <end position="125"/>
    </location>
</feature>
<dbReference type="SMART" id="SM00448">
    <property type="entry name" value="REC"/>
    <property type="match status" value="1"/>
</dbReference>
<dbReference type="InterPro" id="IPR001789">
    <property type="entry name" value="Sig_transdc_resp-reg_receiver"/>
</dbReference>
<evidence type="ECO:0000259" key="3">
    <source>
        <dbReference type="PROSITE" id="PS50110"/>
    </source>
</evidence>
<proteinExistence type="predicted"/>
<keyword evidence="1 2" id="KW-0597">Phosphoprotein</keyword>
<organism evidence="4 5">
    <name type="scientific">Limnobacter humi</name>
    <dbReference type="NCBI Taxonomy" id="1778671"/>
    <lineage>
        <taxon>Bacteria</taxon>
        <taxon>Pseudomonadati</taxon>
        <taxon>Pseudomonadota</taxon>
        <taxon>Betaproteobacteria</taxon>
        <taxon>Burkholderiales</taxon>
        <taxon>Burkholderiaceae</taxon>
        <taxon>Limnobacter</taxon>
    </lineage>
</organism>
<dbReference type="PANTHER" id="PTHR44591:SF3">
    <property type="entry name" value="RESPONSE REGULATORY DOMAIN-CONTAINING PROTEIN"/>
    <property type="match status" value="1"/>
</dbReference>
<dbReference type="CDD" id="cd17574">
    <property type="entry name" value="REC_OmpR"/>
    <property type="match status" value="1"/>
</dbReference>
<dbReference type="PROSITE" id="PS50110">
    <property type="entry name" value="RESPONSE_REGULATORY"/>
    <property type="match status" value="1"/>
</dbReference>
<comment type="caution">
    <text evidence="4">The sequence shown here is derived from an EMBL/GenBank/DDBJ whole genome shotgun (WGS) entry which is preliminary data.</text>
</comment>
<keyword evidence="5" id="KW-1185">Reference proteome</keyword>
<protein>
    <submittedName>
        <fullName evidence="4">Response regulator</fullName>
    </submittedName>
</protein>
<dbReference type="Pfam" id="PF00072">
    <property type="entry name" value="Response_reg"/>
    <property type="match status" value="1"/>
</dbReference>